<evidence type="ECO:0000313" key="1">
    <source>
        <dbReference type="EnsemblPlants" id="AVESA.00010b.r2.7DG1390520.1.CDS.1"/>
    </source>
</evidence>
<reference evidence="1" key="1">
    <citation type="submission" date="2021-05" db="EMBL/GenBank/DDBJ databases">
        <authorList>
            <person name="Scholz U."/>
            <person name="Mascher M."/>
            <person name="Fiebig A."/>
        </authorList>
    </citation>
    <scope>NUCLEOTIDE SEQUENCE [LARGE SCALE GENOMIC DNA]</scope>
</reference>
<dbReference type="Proteomes" id="UP001732700">
    <property type="component" value="Chromosome 7D"/>
</dbReference>
<organism evidence="1 2">
    <name type="scientific">Avena sativa</name>
    <name type="common">Oat</name>
    <dbReference type="NCBI Taxonomy" id="4498"/>
    <lineage>
        <taxon>Eukaryota</taxon>
        <taxon>Viridiplantae</taxon>
        <taxon>Streptophyta</taxon>
        <taxon>Embryophyta</taxon>
        <taxon>Tracheophyta</taxon>
        <taxon>Spermatophyta</taxon>
        <taxon>Magnoliopsida</taxon>
        <taxon>Liliopsida</taxon>
        <taxon>Poales</taxon>
        <taxon>Poaceae</taxon>
        <taxon>BOP clade</taxon>
        <taxon>Pooideae</taxon>
        <taxon>Poodae</taxon>
        <taxon>Poeae</taxon>
        <taxon>Poeae Chloroplast Group 1 (Aveneae type)</taxon>
        <taxon>Aveninae</taxon>
        <taxon>Avena</taxon>
    </lineage>
</organism>
<protein>
    <submittedName>
        <fullName evidence="1">Uncharacterized protein</fullName>
    </submittedName>
</protein>
<reference evidence="1" key="2">
    <citation type="submission" date="2025-09" db="UniProtKB">
        <authorList>
            <consortium name="EnsemblPlants"/>
        </authorList>
    </citation>
    <scope>IDENTIFICATION</scope>
</reference>
<proteinExistence type="predicted"/>
<dbReference type="EnsemblPlants" id="AVESA.00010b.r2.7DG1390520.1">
    <property type="protein sequence ID" value="AVESA.00010b.r2.7DG1390520.1.CDS.1"/>
    <property type="gene ID" value="AVESA.00010b.r2.7DG1390520"/>
</dbReference>
<sequence length="613" mass="68443">MDHLAMFASELGDASDFEVDGIQNLNEDDVSDEEIEAEELARRMWKDKIRLKRIQERQQKLALQHAELELSKPKKVSDPALRKRMARAQNGILRYMIKLMEVCNAQGFVYGIIPDDGKPVSGASDNLRAWWKDEVKFDKNGPAAIAKYEVENSVLVNGKSTGTVNQHSLMDLQDATLGSLLSALMQHCSPQQRKYPLDKGIPPPWWPTGNEEWWIYLGLPKDKPPPYKKPHNLKKVWKVGVLMGVIKHMAPDIDKIRNHVRKSKCLQDKMTAKESLIWLSVLHREENYARSVDSGVSEVTHHCDLGEKDENLYISYGEHDVDCREEPPQSATSKDDVGAHQPVMQIREENASSRGNRKRHDKHSTQMPPSNKQTEESRKRKRHTGQSPVDEAEVEGAHRINNPPEVLINAIPGMNTNQMEVQCVANQLTSFNDVSTSGALQHQGDAQRNFISPTDMVNNYNQVAIETSSSIYMDDQPLACESSGYTNPWPGNTFQPNVYLGSIGFGSSSLDYQTSAAKQSLPISVDNHVPGMGTEALVENSSFSHHMAGSGNSTSVAGGTNQIMSNDFYMDPDDKFIGSSFDGLPLDFIGINSPIPDLDELLDDDDLMQYLGT</sequence>
<keyword evidence="2" id="KW-1185">Reference proteome</keyword>
<accession>A0ACD6AM78</accession>
<evidence type="ECO:0000313" key="2">
    <source>
        <dbReference type="Proteomes" id="UP001732700"/>
    </source>
</evidence>
<name>A0ACD6AM78_AVESA</name>